<evidence type="ECO:0000313" key="18">
    <source>
        <dbReference type="EMBL" id="SCP94838.1"/>
    </source>
</evidence>
<evidence type="ECO:0000256" key="5">
    <source>
        <dbReference type="ARBA" id="ARBA00023012"/>
    </source>
</evidence>
<evidence type="ECO:0000256" key="15">
    <source>
        <dbReference type="PROSITE-ProRule" id="PRU01091"/>
    </source>
</evidence>
<keyword evidence="9" id="KW-0010">Activator</keyword>
<keyword evidence="10" id="KW-0804">Transcription</keyword>
<dbReference type="InterPro" id="IPR016032">
    <property type="entry name" value="Sig_transdc_resp-reg_C-effctor"/>
</dbReference>
<dbReference type="InterPro" id="IPR001867">
    <property type="entry name" value="OmpR/PhoB-type_DNA-bd"/>
</dbReference>
<dbReference type="PROSITE" id="PS50110">
    <property type="entry name" value="RESPONSE_REGULATORY"/>
    <property type="match status" value="1"/>
</dbReference>
<keyword evidence="4 14" id="KW-0597">Phosphoprotein</keyword>
<protein>
    <recommendedName>
        <fullName evidence="13">Heme response regulator HssR</fullName>
    </recommendedName>
    <alternativeName>
        <fullName evidence="2">Stage 0 sporulation protein A homolog</fullName>
    </alternativeName>
</protein>
<dbReference type="InterPro" id="IPR039420">
    <property type="entry name" value="WalR-like"/>
</dbReference>
<dbReference type="OrthoDB" id="9790442at2"/>
<evidence type="ECO:0000256" key="4">
    <source>
        <dbReference type="ARBA" id="ARBA00022553"/>
    </source>
</evidence>
<keyword evidence="6" id="KW-0805">Transcription regulation</keyword>
<dbReference type="CDD" id="cd00383">
    <property type="entry name" value="trans_reg_C"/>
    <property type="match status" value="1"/>
</dbReference>
<evidence type="ECO:0000256" key="8">
    <source>
        <dbReference type="ARBA" id="ARBA00023125"/>
    </source>
</evidence>
<evidence type="ECO:0000256" key="2">
    <source>
        <dbReference type="ARBA" id="ARBA00018672"/>
    </source>
</evidence>
<feature type="domain" description="Response regulatory" evidence="16">
    <location>
        <begin position="3"/>
        <end position="117"/>
    </location>
</feature>
<comment type="function">
    <text evidence="12">Member of the two-component regulatory system HssS/HssR involved in intracellular heme homeostasis and tempering of staphylococcal virulence. Phosphorylated HssR binds to a direct repeat sequence within hrtAB promoter and activates the expression of hrtAB, an efflux pump, in response to extracellular heme, hemin, hemoglobin or blood.</text>
</comment>
<dbReference type="CDD" id="cd17574">
    <property type="entry name" value="REC_OmpR"/>
    <property type="match status" value="1"/>
</dbReference>
<comment type="subcellular location">
    <subcellularLocation>
        <location evidence="1">Cytoplasm</location>
    </subcellularLocation>
</comment>
<dbReference type="AlphaFoldDB" id="A0A1D3TNC7"/>
<feature type="DNA-binding region" description="OmpR/PhoB-type" evidence="15">
    <location>
        <begin position="125"/>
        <end position="222"/>
    </location>
</feature>
<dbReference type="SUPFAM" id="SSF52172">
    <property type="entry name" value="CheY-like"/>
    <property type="match status" value="1"/>
</dbReference>
<dbReference type="GO" id="GO:0000156">
    <property type="term" value="F:phosphorelay response regulator activity"/>
    <property type="evidence" value="ECO:0007669"/>
    <property type="project" value="TreeGrafter"/>
</dbReference>
<dbReference type="PROSITE" id="PS51755">
    <property type="entry name" value="OMPR_PHOB"/>
    <property type="match status" value="1"/>
</dbReference>
<dbReference type="Gene3D" id="3.40.50.2300">
    <property type="match status" value="1"/>
</dbReference>
<dbReference type="Pfam" id="PF00486">
    <property type="entry name" value="Trans_reg_C"/>
    <property type="match status" value="1"/>
</dbReference>
<evidence type="ECO:0000256" key="1">
    <source>
        <dbReference type="ARBA" id="ARBA00004496"/>
    </source>
</evidence>
<dbReference type="GO" id="GO:0005829">
    <property type="term" value="C:cytosol"/>
    <property type="evidence" value="ECO:0007669"/>
    <property type="project" value="TreeGrafter"/>
</dbReference>
<feature type="modified residue" description="4-aspartylphosphate" evidence="14">
    <location>
        <position position="52"/>
    </location>
</feature>
<sequence length="223" mass="25695">MFRVIVAEDDTEIRQLYAKVLRRNGYDVTEANDGQDALDILDTTQPDLIIADLMMPRIDGYELITSLRNSGYKIPILIITAKDSFMDLEQGFLSGADDYMVKPVNINEMVLRVQALLRRAQMVSERKFIIGQTVFNYDSYSVTDNSKEMSMPQKEFLLLFQLISNCGKAFTRLQLMDEVWGYDSDADPHTVDVHINRLRNRFINNTDFEIVTIRGMGYKAVKR</sequence>
<dbReference type="InterPro" id="IPR036388">
    <property type="entry name" value="WH-like_DNA-bd_sf"/>
</dbReference>
<dbReference type="Proteomes" id="UP000199315">
    <property type="component" value="Unassembled WGS sequence"/>
</dbReference>
<dbReference type="InterPro" id="IPR001789">
    <property type="entry name" value="Sig_transdc_resp-reg_receiver"/>
</dbReference>
<evidence type="ECO:0000256" key="7">
    <source>
        <dbReference type="ARBA" id="ARBA00023026"/>
    </source>
</evidence>
<evidence type="ECO:0000256" key="6">
    <source>
        <dbReference type="ARBA" id="ARBA00023015"/>
    </source>
</evidence>
<keyword evidence="7" id="KW-0843">Virulence</keyword>
<dbReference type="GO" id="GO:0000976">
    <property type="term" value="F:transcription cis-regulatory region binding"/>
    <property type="evidence" value="ECO:0007669"/>
    <property type="project" value="TreeGrafter"/>
</dbReference>
<evidence type="ECO:0000256" key="12">
    <source>
        <dbReference type="ARBA" id="ARBA00037471"/>
    </source>
</evidence>
<dbReference type="FunFam" id="3.40.50.2300:FF:000001">
    <property type="entry name" value="DNA-binding response regulator PhoB"/>
    <property type="match status" value="1"/>
</dbReference>
<dbReference type="PANTHER" id="PTHR48111">
    <property type="entry name" value="REGULATOR OF RPOS"/>
    <property type="match status" value="1"/>
</dbReference>
<dbReference type="SMART" id="SM00448">
    <property type="entry name" value="REC"/>
    <property type="match status" value="1"/>
</dbReference>
<dbReference type="RefSeq" id="WP_091228555.1">
    <property type="nucleotide sequence ID" value="NZ_FMKA01000001.1"/>
</dbReference>
<evidence type="ECO:0000256" key="11">
    <source>
        <dbReference type="ARBA" id="ARBA00024867"/>
    </source>
</evidence>
<dbReference type="STRING" id="1619234.SAMN05421730_100185"/>
<keyword evidence="3" id="KW-0963">Cytoplasm</keyword>
<accession>A0A1D3TNC7</accession>
<evidence type="ECO:0000313" key="19">
    <source>
        <dbReference type="Proteomes" id="UP000199315"/>
    </source>
</evidence>
<evidence type="ECO:0000256" key="13">
    <source>
        <dbReference type="ARBA" id="ARBA00039976"/>
    </source>
</evidence>
<dbReference type="GO" id="GO:0032993">
    <property type="term" value="C:protein-DNA complex"/>
    <property type="evidence" value="ECO:0007669"/>
    <property type="project" value="TreeGrafter"/>
</dbReference>
<keyword evidence="5" id="KW-0902">Two-component regulatory system</keyword>
<dbReference type="Pfam" id="PF00072">
    <property type="entry name" value="Response_reg"/>
    <property type="match status" value="1"/>
</dbReference>
<dbReference type="GO" id="GO:0006355">
    <property type="term" value="P:regulation of DNA-templated transcription"/>
    <property type="evidence" value="ECO:0007669"/>
    <property type="project" value="InterPro"/>
</dbReference>
<evidence type="ECO:0000256" key="14">
    <source>
        <dbReference type="PROSITE-ProRule" id="PRU00169"/>
    </source>
</evidence>
<dbReference type="EMBL" id="FMKA01000001">
    <property type="protein sequence ID" value="SCP94838.1"/>
    <property type="molecule type" value="Genomic_DNA"/>
</dbReference>
<feature type="domain" description="OmpR/PhoB-type" evidence="17">
    <location>
        <begin position="125"/>
        <end position="222"/>
    </location>
</feature>
<name>A0A1D3TNC7_9FIRM</name>
<dbReference type="SUPFAM" id="SSF46894">
    <property type="entry name" value="C-terminal effector domain of the bipartite response regulators"/>
    <property type="match status" value="1"/>
</dbReference>
<keyword evidence="19" id="KW-1185">Reference proteome</keyword>
<evidence type="ECO:0000256" key="3">
    <source>
        <dbReference type="ARBA" id="ARBA00022490"/>
    </source>
</evidence>
<gene>
    <name evidence="18" type="ORF">SAMN05421730_100185</name>
</gene>
<keyword evidence="8 15" id="KW-0238">DNA-binding</keyword>
<evidence type="ECO:0000256" key="10">
    <source>
        <dbReference type="ARBA" id="ARBA00023163"/>
    </source>
</evidence>
<proteinExistence type="predicted"/>
<dbReference type="InterPro" id="IPR011006">
    <property type="entry name" value="CheY-like_superfamily"/>
</dbReference>
<comment type="function">
    <text evidence="11">May play the central regulatory role in sporulation. It may be an element of the effector pathway responsible for the activation of sporulation genes in response to nutritional stress. Spo0A may act in concert with spo0H (a sigma factor) to control the expression of some genes that are critical to the sporulation process.</text>
</comment>
<organism evidence="18 19">
    <name type="scientific">Anaerobium acetethylicum</name>
    <dbReference type="NCBI Taxonomy" id="1619234"/>
    <lineage>
        <taxon>Bacteria</taxon>
        <taxon>Bacillati</taxon>
        <taxon>Bacillota</taxon>
        <taxon>Clostridia</taxon>
        <taxon>Lachnospirales</taxon>
        <taxon>Lachnospiraceae</taxon>
        <taxon>Anaerobium</taxon>
    </lineage>
</organism>
<evidence type="ECO:0000259" key="16">
    <source>
        <dbReference type="PROSITE" id="PS50110"/>
    </source>
</evidence>
<dbReference type="PANTHER" id="PTHR48111:SF49">
    <property type="entry name" value="HEME RESPONSE REGULATOR HSSR"/>
    <property type="match status" value="1"/>
</dbReference>
<dbReference type="SMART" id="SM00862">
    <property type="entry name" value="Trans_reg_C"/>
    <property type="match status" value="1"/>
</dbReference>
<reference evidence="18 19" key="1">
    <citation type="submission" date="2016-09" db="EMBL/GenBank/DDBJ databases">
        <authorList>
            <person name="Capua I."/>
            <person name="De Benedictis P."/>
            <person name="Joannis T."/>
            <person name="Lombin L.H."/>
            <person name="Cattoli G."/>
        </authorList>
    </citation>
    <scope>NUCLEOTIDE SEQUENCE [LARGE SCALE GENOMIC DNA]</scope>
    <source>
        <strain evidence="18 19">GluBS11</strain>
    </source>
</reference>
<dbReference type="Gene3D" id="1.10.10.10">
    <property type="entry name" value="Winged helix-like DNA-binding domain superfamily/Winged helix DNA-binding domain"/>
    <property type="match status" value="1"/>
</dbReference>
<evidence type="ECO:0000259" key="17">
    <source>
        <dbReference type="PROSITE" id="PS51755"/>
    </source>
</evidence>
<evidence type="ECO:0000256" key="9">
    <source>
        <dbReference type="ARBA" id="ARBA00023159"/>
    </source>
</evidence>